<name>W1V3T6_9FIRM</name>
<gene>
    <name evidence="1" type="ORF">Q619_VDC00443G0001</name>
</gene>
<evidence type="ECO:0000313" key="1">
    <source>
        <dbReference type="EMBL" id="ETI99644.1"/>
    </source>
</evidence>
<protein>
    <submittedName>
        <fullName evidence="1">Transcriptional regulator, LysR family</fullName>
    </submittedName>
</protein>
<comment type="caution">
    <text evidence="1">The sequence shown here is derived from an EMBL/GenBank/DDBJ whole genome shotgun (WGS) entry which is preliminary data.</text>
</comment>
<dbReference type="EMBL" id="AZMJ01000443">
    <property type="protein sequence ID" value="ETI99644.1"/>
    <property type="molecule type" value="Genomic_DNA"/>
</dbReference>
<sequence length="63" mass="7614">MIDRYKSFYNPYKGNLLFIFLLNIYNEYRLIFSKYTIIETWCAEHFDEPPSVAMDVNSMSTCR</sequence>
<organism evidence="1 2">
    <name type="scientific">Veillonella dispar DORA_11</name>
    <dbReference type="NCBI Taxonomy" id="1403949"/>
    <lineage>
        <taxon>Bacteria</taxon>
        <taxon>Bacillati</taxon>
        <taxon>Bacillota</taxon>
        <taxon>Negativicutes</taxon>
        <taxon>Veillonellales</taxon>
        <taxon>Veillonellaceae</taxon>
        <taxon>Veillonella</taxon>
    </lineage>
</organism>
<proteinExistence type="predicted"/>
<dbReference type="AlphaFoldDB" id="W1V3T6"/>
<reference evidence="1 2" key="1">
    <citation type="submission" date="2013-12" db="EMBL/GenBank/DDBJ databases">
        <title>A Varibaculum cambriense genome reconstructed from a premature infant gut community with otherwise low bacterial novelty that shifts toward anaerobic metabolism during the third week of life.</title>
        <authorList>
            <person name="Brown C.T."/>
            <person name="Sharon I."/>
            <person name="Thomas B.C."/>
            <person name="Castelle C.J."/>
            <person name="Morowitz M.J."/>
            <person name="Banfield J.F."/>
        </authorList>
    </citation>
    <scope>NUCLEOTIDE SEQUENCE [LARGE SCALE GENOMIC DNA]</scope>
    <source>
        <strain evidence="2">DORA_11</strain>
    </source>
</reference>
<feature type="non-terminal residue" evidence="1">
    <location>
        <position position="63"/>
    </location>
</feature>
<accession>W1V3T6</accession>
<dbReference type="Proteomes" id="UP000018855">
    <property type="component" value="Unassembled WGS sequence"/>
</dbReference>
<evidence type="ECO:0000313" key="2">
    <source>
        <dbReference type="Proteomes" id="UP000018855"/>
    </source>
</evidence>